<organism evidence="2 3">
    <name type="scientific">Puccinia triticina</name>
    <dbReference type="NCBI Taxonomy" id="208348"/>
    <lineage>
        <taxon>Eukaryota</taxon>
        <taxon>Fungi</taxon>
        <taxon>Dikarya</taxon>
        <taxon>Basidiomycota</taxon>
        <taxon>Pucciniomycotina</taxon>
        <taxon>Pucciniomycetes</taxon>
        <taxon>Pucciniales</taxon>
        <taxon>Pucciniaceae</taxon>
        <taxon>Puccinia</taxon>
    </lineage>
</organism>
<proteinExistence type="predicted"/>
<protein>
    <submittedName>
        <fullName evidence="2">Uncharacterized protein</fullName>
    </submittedName>
</protein>
<sequence length="162" mass="18222">MQVEVLKSPDSSCDSFKTSEDKSDAKPSWKSSEEEETTEDVTFQPSHPVSLDRAPSITPSIKRKDEKLNMSTNDSSAQAAQIIASEKNPLSIQSCPPLSVSSSNMIKRIVENQNLLIWQAYDDWRQKFPRLQPEEDEDVEETELESETEDELLSSETLAVEA</sequence>
<dbReference type="RefSeq" id="XP_053019414.1">
    <property type="nucleotide sequence ID" value="XM_053168179.1"/>
</dbReference>
<evidence type="ECO:0000313" key="2">
    <source>
        <dbReference type="EMBL" id="WAQ83859.1"/>
    </source>
</evidence>
<feature type="compositionally biased region" description="Basic and acidic residues" evidence="1">
    <location>
        <begin position="17"/>
        <end position="27"/>
    </location>
</feature>
<evidence type="ECO:0000313" key="3">
    <source>
        <dbReference type="Proteomes" id="UP001164743"/>
    </source>
</evidence>
<feature type="compositionally biased region" description="Acidic residues" evidence="1">
    <location>
        <begin position="134"/>
        <end position="153"/>
    </location>
</feature>
<dbReference type="EMBL" id="CP110424">
    <property type="protein sequence ID" value="WAQ83859.1"/>
    <property type="molecule type" value="Genomic_DNA"/>
</dbReference>
<feature type="region of interest" description="Disordered" evidence="1">
    <location>
        <begin position="1"/>
        <end position="76"/>
    </location>
</feature>
<feature type="region of interest" description="Disordered" evidence="1">
    <location>
        <begin position="130"/>
        <end position="162"/>
    </location>
</feature>
<gene>
    <name evidence="2" type="ORF">PtA15_4A308</name>
</gene>
<evidence type="ECO:0000256" key="1">
    <source>
        <dbReference type="SAM" id="MobiDB-lite"/>
    </source>
</evidence>
<accession>A0ABY7CGS2</accession>
<reference evidence="2" key="1">
    <citation type="submission" date="2022-10" db="EMBL/GenBank/DDBJ databases">
        <title>Puccinia triticina Genome sequencing and assembly.</title>
        <authorList>
            <person name="Li C."/>
        </authorList>
    </citation>
    <scope>NUCLEOTIDE SEQUENCE</scope>
    <source>
        <strain evidence="2">Pt15</strain>
    </source>
</reference>
<keyword evidence="3" id="KW-1185">Reference proteome</keyword>
<name>A0ABY7CGS2_9BASI</name>
<dbReference type="GeneID" id="77809074"/>
<dbReference type="Proteomes" id="UP001164743">
    <property type="component" value="Chromosome 4A"/>
</dbReference>